<keyword evidence="3 6" id="KW-1133">Transmembrane helix</keyword>
<keyword evidence="4 6" id="KW-0472">Membrane</keyword>
<feature type="transmembrane region" description="Helical" evidence="6">
    <location>
        <begin position="836"/>
        <end position="855"/>
    </location>
</feature>
<dbReference type="SUPFAM" id="SSF103481">
    <property type="entry name" value="Multidrug resistance efflux transporter EmrE"/>
    <property type="match status" value="1"/>
</dbReference>
<dbReference type="EMBL" id="BDQF01000006">
    <property type="protein sequence ID" value="GAW79629.1"/>
    <property type="molecule type" value="Genomic_DNA"/>
</dbReference>
<feature type="region of interest" description="Disordered" evidence="5">
    <location>
        <begin position="366"/>
        <end position="400"/>
    </location>
</feature>
<feature type="transmembrane region" description="Helical" evidence="6">
    <location>
        <begin position="138"/>
        <end position="162"/>
    </location>
</feature>
<dbReference type="InterPro" id="IPR008521">
    <property type="entry name" value="Mg_trans_NIPA"/>
</dbReference>
<dbReference type="OMA" id="YYRICCC"/>
<feature type="compositionally biased region" description="Basic residues" evidence="5">
    <location>
        <begin position="671"/>
        <end position="689"/>
    </location>
</feature>
<reference evidence="8" key="1">
    <citation type="submission" date="2017-04" db="EMBL/GenBank/DDBJ databases">
        <title>Plasmodium gonderi genome.</title>
        <authorList>
            <person name="Arisue N."/>
            <person name="Honma H."/>
            <person name="Kawai S."/>
            <person name="Tougan T."/>
            <person name="Tanabe K."/>
            <person name="Horii T."/>
        </authorList>
    </citation>
    <scope>NUCLEOTIDE SEQUENCE [LARGE SCALE GENOMIC DNA]</scope>
    <source>
        <strain evidence="8">ATCC 30045</strain>
    </source>
</reference>
<dbReference type="Proteomes" id="UP000195521">
    <property type="component" value="Unassembled WGS sequence"/>
</dbReference>
<feature type="compositionally biased region" description="Polar residues" evidence="5">
    <location>
        <begin position="246"/>
        <end position="272"/>
    </location>
</feature>
<evidence type="ECO:0000256" key="6">
    <source>
        <dbReference type="SAM" id="Phobius"/>
    </source>
</evidence>
<feature type="transmembrane region" description="Helical" evidence="6">
    <location>
        <begin position="45"/>
        <end position="66"/>
    </location>
</feature>
<dbReference type="InterPro" id="IPR037185">
    <property type="entry name" value="EmrE-like"/>
</dbReference>
<dbReference type="RefSeq" id="XP_028542218.1">
    <property type="nucleotide sequence ID" value="XM_028686417.1"/>
</dbReference>
<accession>A0A1Y1JAT4</accession>
<feature type="transmembrane region" description="Helical" evidence="6">
    <location>
        <begin position="734"/>
        <end position="754"/>
    </location>
</feature>
<proteinExistence type="predicted"/>
<feature type="compositionally biased region" description="Basic and acidic residues" evidence="5">
    <location>
        <begin position="380"/>
        <end position="400"/>
    </location>
</feature>
<feature type="region of interest" description="Disordered" evidence="5">
    <location>
        <begin position="244"/>
        <end position="272"/>
    </location>
</feature>
<gene>
    <name evidence="7" type="ORF">PGO_050390</name>
</gene>
<keyword evidence="2 6" id="KW-0812">Transmembrane</keyword>
<evidence type="ECO:0008006" key="9">
    <source>
        <dbReference type="Google" id="ProtNLM"/>
    </source>
</evidence>
<dbReference type="AlphaFoldDB" id="A0A1Y1JAT4"/>
<feature type="transmembrane region" description="Helical" evidence="6">
    <location>
        <begin position="97"/>
        <end position="117"/>
    </location>
</feature>
<organism evidence="7 8">
    <name type="scientific">Plasmodium gonderi</name>
    <dbReference type="NCBI Taxonomy" id="77519"/>
    <lineage>
        <taxon>Eukaryota</taxon>
        <taxon>Sar</taxon>
        <taxon>Alveolata</taxon>
        <taxon>Apicomplexa</taxon>
        <taxon>Aconoidasida</taxon>
        <taxon>Haemosporida</taxon>
        <taxon>Plasmodiidae</taxon>
        <taxon>Plasmodium</taxon>
        <taxon>Plasmodium (Plasmodium)</taxon>
    </lineage>
</organism>
<evidence type="ECO:0000256" key="2">
    <source>
        <dbReference type="ARBA" id="ARBA00022692"/>
    </source>
</evidence>
<keyword evidence="8" id="KW-1185">Reference proteome</keyword>
<dbReference type="OrthoDB" id="165382at2759"/>
<evidence type="ECO:0000256" key="5">
    <source>
        <dbReference type="SAM" id="MobiDB-lite"/>
    </source>
</evidence>
<evidence type="ECO:0000313" key="8">
    <source>
        <dbReference type="Proteomes" id="UP000195521"/>
    </source>
</evidence>
<dbReference type="GeneID" id="39746341"/>
<evidence type="ECO:0000313" key="7">
    <source>
        <dbReference type="EMBL" id="GAW79629.1"/>
    </source>
</evidence>
<evidence type="ECO:0000256" key="4">
    <source>
        <dbReference type="ARBA" id="ARBA00023136"/>
    </source>
</evidence>
<feature type="transmembrane region" description="Helical" evidence="6">
    <location>
        <begin position="805"/>
        <end position="824"/>
    </location>
</feature>
<feature type="transmembrane region" description="Helical" evidence="6">
    <location>
        <begin position="774"/>
        <end position="793"/>
    </location>
</feature>
<dbReference type="PANTHER" id="PTHR12570:SF65">
    <property type="entry name" value="MAGNESIUM TRANSPORTER NIPA9-RELATED"/>
    <property type="match status" value="1"/>
</dbReference>
<dbReference type="PANTHER" id="PTHR12570">
    <property type="match status" value="1"/>
</dbReference>
<evidence type="ECO:0000256" key="1">
    <source>
        <dbReference type="ARBA" id="ARBA00004141"/>
    </source>
</evidence>
<dbReference type="GO" id="GO:0015095">
    <property type="term" value="F:magnesium ion transmembrane transporter activity"/>
    <property type="evidence" value="ECO:0007669"/>
    <property type="project" value="InterPro"/>
</dbReference>
<evidence type="ECO:0000256" key="3">
    <source>
        <dbReference type="ARBA" id="ARBA00022989"/>
    </source>
</evidence>
<dbReference type="GO" id="GO:0016020">
    <property type="term" value="C:membrane"/>
    <property type="evidence" value="ECO:0007669"/>
    <property type="project" value="UniProtKB-SubCell"/>
</dbReference>
<comment type="subcellular location">
    <subcellularLocation>
        <location evidence="1">Membrane</location>
        <topology evidence="1">Multi-pass membrane protein</topology>
    </subcellularLocation>
</comment>
<sequence length="870" mass="99305">MNTSFIGIAICFVGSFLGALGDKLVHDSYSKEDVKKQHMSKMTLWIFGTILSVVIDPVFTIFALYFTSAALVAPFAGVHILWNLIISNISLKIKTKFHQYMGSFFLICGIALIIIFSEKKVDISSMNDLAILYSQTKVVIYLILTFTTIIILLIICLLPFFFKDIQNNSPYENEKIFYAKKFVTNMYSRSRENSFFQKINPRVKLLGNVFSSKMEKGDSPQHISPRFYNHSLLLVKNNDGHDSLGDNPNFNDRKSIPTSGSSSPIWNDTESGTSIDIDNSSVLSKNGYRKKDLSNHIGSEAEMEELVLSRGGFILLNEIEKNAKMGEKPRNFCLRKNKGTYRSDATVAHLCVNTLFPLNPADKIKKNNIKSSKQGKKRYKEGEKKTYQEREKERDEESGTHRVFSQFCKSDKSMVKHKGDIKWMNLELLNYARSSHPDMQKLKYEKKMKTWKVHCRGEIHHKSGERNHKLKWQNRHRIKNGCNTSSSYIHIESKINHAINDTTEGIILTKVNKKNDNLLSPHNSVKVLKKYLLKKNRKKLKKFTKKKTKFVPYINEHKQYSPRIVDIPHVNAKSNHPDSSEVKNHFCHIDFLKYGDQIDTPTNWKEGESFSLMVYSPTFTVSDGDVGGACTNGSSDKGSIGRLARGGSGRSEKSERNERSRRCERSGRSGRSGRSRRSGRSGRSRRSGRSGRNGRSGRSEQNERGNGVHFPYLVFIASIYSTPPKSDKLRKNEIYYRICCCTLCGMSGGFVNIFSEQIIGVFSRENIHIFQHPFSYILIILTLFCLCNQLFFLNISLSKFSVTSVIPLIMSNIVFFSSLTTIIMQEKESVIQPNNAIFFSLGVLLVILGILYLQYNINRIILRYFKTKNG</sequence>
<comment type="caution">
    <text evidence="7">The sequence shown here is derived from an EMBL/GenBank/DDBJ whole genome shotgun (WGS) entry which is preliminary data.</text>
</comment>
<feature type="region of interest" description="Disordered" evidence="5">
    <location>
        <begin position="630"/>
        <end position="705"/>
    </location>
</feature>
<feature type="transmembrane region" description="Helical" evidence="6">
    <location>
        <begin position="71"/>
        <end position="91"/>
    </location>
</feature>
<dbReference type="Pfam" id="PF05653">
    <property type="entry name" value="Mg_trans_NIPA"/>
    <property type="match status" value="1"/>
</dbReference>
<protein>
    <recommendedName>
        <fullName evidence="9">Magnesium transporter</fullName>
    </recommendedName>
</protein>
<name>A0A1Y1JAT4_PLAGO</name>
<feature type="compositionally biased region" description="Basic and acidic residues" evidence="5">
    <location>
        <begin position="650"/>
        <end position="667"/>
    </location>
</feature>